<dbReference type="SUPFAM" id="SSF88723">
    <property type="entry name" value="PIN domain-like"/>
    <property type="match status" value="1"/>
</dbReference>
<feature type="domain" description="PIN" evidence="1">
    <location>
        <begin position="2"/>
        <end position="117"/>
    </location>
</feature>
<evidence type="ECO:0000313" key="3">
    <source>
        <dbReference type="Proteomes" id="UP000179266"/>
    </source>
</evidence>
<evidence type="ECO:0000313" key="2">
    <source>
        <dbReference type="EMBL" id="OGL43410.1"/>
    </source>
</evidence>
<organism evidence="2 3">
    <name type="scientific">Candidatus Schekmanbacteria bacterium RBG_13_48_7</name>
    <dbReference type="NCBI Taxonomy" id="1817878"/>
    <lineage>
        <taxon>Bacteria</taxon>
        <taxon>Candidatus Schekmaniibacteriota</taxon>
    </lineage>
</organism>
<proteinExistence type="predicted"/>
<dbReference type="Proteomes" id="UP000179266">
    <property type="component" value="Unassembled WGS sequence"/>
</dbReference>
<dbReference type="Gene3D" id="3.40.50.1010">
    <property type="entry name" value="5'-nuclease"/>
    <property type="match status" value="1"/>
</dbReference>
<dbReference type="EMBL" id="MGDD01000275">
    <property type="protein sequence ID" value="OGL43410.1"/>
    <property type="molecule type" value="Genomic_DNA"/>
</dbReference>
<reference evidence="2 3" key="1">
    <citation type="journal article" date="2016" name="Nat. Commun.">
        <title>Thousands of microbial genomes shed light on interconnected biogeochemical processes in an aquifer system.</title>
        <authorList>
            <person name="Anantharaman K."/>
            <person name="Brown C.T."/>
            <person name="Hug L.A."/>
            <person name="Sharon I."/>
            <person name="Castelle C.J."/>
            <person name="Probst A.J."/>
            <person name="Thomas B.C."/>
            <person name="Singh A."/>
            <person name="Wilkins M.J."/>
            <person name="Karaoz U."/>
            <person name="Brodie E.L."/>
            <person name="Williams K.H."/>
            <person name="Hubbard S.S."/>
            <person name="Banfield J.F."/>
        </authorList>
    </citation>
    <scope>NUCLEOTIDE SEQUENCE [LARGE SCALE GENOMIC DNA]</scope>
</reference>
<dbReference type="InterPro" id="IPR002716">
    <property type="entry name" value="PIN_dom"/>
</dbReference>
<dbReference type="AlphaFoldDB" id="A0A1F7RQ03"/>
<name>A0A1F7RQ03_9BACT</name>
<gene>
    <name evidence="2" type="ORF">A2161_05815</name>
</gene>
<sequence>MIFIDTHVVIWLYEGRTELFSEAARKQIDNDDMCISPMVELELVYLREINRLRVKPKTLISDLQLRTGLKISGSSFPDIVACAHDLKWIRDPFDRLIVAQVILEKSHLVTADKVIRKHFARAVW</sequence>
<dbReference type="PANTHER" id="PTHR36173">
    <property type="entry name" value="RIBONUCLEASE VAPC16-RELATED"/>
    <property type="match status" value="1"/>
</dbReference>
<protein>
    <recommendedName>
        <fullName evidence="1">PIN domain-containing protein</fullName>
    </recommendedName>
</protein>
<evidence type="ECO:0000259" key="1">
    <source>
        <dbReference type="Pfam" id="PF01850"/>
    </source>
</evidence>
<comment type="caution">
    <text evidence="2">The sequence shown here is derived from an EMBL/GenBank/DDBJ whole genome shotgun (WGS) entry which is preliminary data.</text>
</comment>
<accession>A0A1F7RQ03</accession>
<dbReference type="Pfam" id="PF01850">
    <property type="entry name" value="PIN"/>
    <property type="match status" value="1"/>
</dbReference>
<dbReference type="InterPro" id="IPR052919">
    <property type="entry name" value="TA_system_RNase"/>
</dbReference>
<dbReference type="InterPro" id="IPR029060">
    <property type="entry name" value="PIN-like_dom_sf"/>
</dbReference>